<evidence type="ECO:0000313" key="10">
    <source>
        <dbReference type="Proteomes" id="UP001596170"/>
    </source>
</evidence>
<reference evidence="10" key="1">
    <citation type="journal article" date="2019" name="Int. J. Syst. Evol. Microbiol.">
        <title>The Global Catalogue of Microorganisms (GCM) 10K type strain sequencing project: providing services to taxonomists for standard genome sequencing and annotation.</title>
        <authorList>
            <consortium name="The Broad Institute Genomics Platform"/>
            <consortium name="The Broad Institute Genome Sequencing Center for Infectious Disease"/>
            <person name="Wu L."/>
            <person name="Ma J."/>
        </authorList>
    </citation>
    <scope>NUCLEOTIDE SEQUENCE [LARGE SCALE GENOMIC DNA]</scope>
    <source>
        <strain evidence="10">CCUG 54527</strain>
    </source>
</reference>
<dbReference type="InterPro" id="IPR042094">
    <property type="entry name" value="T2SS_GspF_sf"/>
</dbReference>
<name>A0ABW1L938_9BACL</name>
<evidence type="ECO:0000256" key="2">
    <source>
        <dbReference type="ARBA" id="ARBA00005745"/>
    </source>
</evidence>
<proteinExistence type="inferred from homology"/>
<evidence type="ECO:0000256" key="6">
    <source>
        <dbReference type="ARBA" id="ARBA00023136"/>
    </source>
</evidence>
<comment type="similarity">
    <text evidence="2">Belongs to the GSP F family.</text>
</comment>
<accession>A0ABW1L938</accession>
<dbReference type="Pfam" id="PF00482">
    <property type="entry name" value="T2SSF"/>
    <property type="match status" value="2"/>
</dbReference>
<evidence type="ECO:0000313" key="9">
    <source>
        <dbReference type="EMBL" id="MFC6039893.1"/>
    </source>
</evidence>
<dbReference type="InterPro" id="IPR003004">
    <property type="entry name" value="GspF/PilC"/>
</dbReference>
<evidence type="ECO:0000259" key="8">
    <source>
        <dbReference type="Pfam" id="PF00482"/>
    </source>
</evidence>
<feature type="domain" description="Type II secretion system protein GspF" evidence="8">
    <location>
        <begin position="25"/>
        <end position="145"/>
    </location>
</feature>
<protein>
    <submittedName>
        <fullName evidence="9">Competence type IV pilus assembly protein ComGB</fullName>
    </submittedName>
</protein>
<dbReference type="PANTHER" id="PTHR30012:SF0">
    <property type="entry name" value="TYPE II SECRETION SYSTEM PROTEIN F-RELATED"/>
    <property type="match status" value="1"/>
</dbReference>
<keyword evidence="4 7" id="KW-0812">Transmembrane</keyword>
<dbReference type="InterPro" id="IPR018076">
    <property type="entry name" value="T2SS_GspF_dom"/>
</dbReference>
<comment type="caution">
    <text evidence="9">The sequence shown here is derived from an EMBL/GenBank/DDBJ whole genome shotgun (WGS) entry which is preliminary data.</text>
</comment>
<evidence type="ECO:0000256" key="1">
    <source>
        <dbReference type="ARBA" id="ARBA00004651"/>
    </source>
</evidence>
<sequence>MLFKYLQPHIDSKNRQIPKKKQAQFLHRLSSLLQEGYTFYASLTMLLPHHVRSSEDAQDILSAQLKNGDGVTSVLMNLGIPRNYLLSIQMAEAHGKLHQALLVLHSHVAMVERAKASLKKVVMYPLFLFAMLAGLFVAFRTYFLPNMKLLASSRQGNTSSEAMKLTSSLLHLPDVLLSICLLVIFIAFTYRWNIRRHSFEQQVFKLQKIPLLSKWMKMFWTKSFSRELGTLLASGLSLQLALNVLRQQNFQPYLQVISENIYSSVLVGESLKQAVELADCFIDDFPTYISHGEISGHLAKELLIYSDLLNEQTEISLTKWLSFVQPVLFGVLAICILAAYLSILLPVYGMIDFI</sequence>
<evidence type="ECO:0000256" key="7">
    <source>
        <dbReference type="SAM" id="Phobius"/>
    </source>
</evidence>
<feature type="transmembrane region" description="Helical" evidence="7">
    <location>
        <begin position="327"/>
        <end position="351"/>
    </location>
</feature>
<feature type="transmembrane region" description="Helical" evidence="7">
    <location>
        <begin position="121"/>
        <end position="143"/>
    </location>
</feature>
<keyword evidence="5 7" id="KW-1133">Transmembrane helix</keyword>
<dbReference type="NCBIfam" id="NF041012">
    <property type="entry name" value="T4P_ComGB"/>
    <property type="match status" value="1"/>
</dbReference>
<gene>
    <name evidence="9" type="primary">comGB</name>
    <name evidence="9" type="ORF">ACFPYN_10720</name>
</gene>
<dbReference type="Proteomes" id="UP001596170">
    <property type="component" value="Unassembled WGS sequence"/>
</dbReference>
<keyword evidence="3" id="KW-1003">Cell membrane</keyword>
<evidence type="ECO:0000256" key="4">
    <source>
        <dbReference type="ARBA" id="ARBA00022692"/>
    </source>
</evidence>
<dbReference type="Gene3D" id="1.20.81.30">
    <property type="entry name" value="Type II secretion system (T2SS), domain F"/>
    <property type="match status" value="2"/>
</dbReference>
<dbReference type="InterPro" id="IPR047692">
    <property type="entry name" value="T4P_ComGB"/>
</dbReference>
<organism evidence="9 10">
    <name type="scientific">Paenisporosarcina macmurdoensis</name>
    <dbReference type="NCBI Taxonomy" id="212659"/>
    <lineage>
        <taxon>Bacteria</taxon>
        <taxon>Bacillati</taxon>
        <taxon>Bacillota</taxon>
        <taxon>Bacilli</taxon>
        <taxon>Bacillales</taxon>
        <taxon>Caryophanaceae</taxon>
        <taxon>Paenisporosarcina</taxon>
    </lineage>
</organism>
<feature type="domain" description="Type II secretion system protein GspF" evidence="8">
    <location>
        <begin position="224"/>
        <end position="346"/>
    </location>
</feature>
<evidence type="ECO:0000256" key="5">
    <source>
        <dbReference type="ARBA" id="ARBA00022989"/>
    </source>
</evidence>
<dbReference type="EMBL" id="JBHSRI010000018">
    <property type="protein sequence ID" value="MFC6039893.1"/>
    <property type="molecule type" value="Genomic_DNA"/>
</dbReference>
<comment type="subcellular location">
    <subcellularLocation>
        <location evidence="1">Cell membrane</location>
        <topology evidence="1">Multi-pass membrane protein</topology>
    </subcellularLocation>
</comment>
<keyword evidence="6 7" id="KW-0472">Membrane</keyword>
<evidence type="ECO:0000256" key="3">
    <source>
        <dbReference type="ARBA" id="ARBA00022475"/>
    </source>
</evidence>
<feature type="transmembrane region" description="Helical" evidence="7">
    <location>
        <begin position="175"/>
        <end position="192"/>
    </location>
</feature>
<dbReference type="RefSeq" id="WP_377734088.1">
    <property type="nucleotide sequence ID" value="NZ_JBHSRI010000018.1"/>
</dbReference>
<dbReference type="PANTHER" id="PTHR30012">
    <property type="entry name" value="GENERAL SECRETION PATHWAY PROTEIN"/>
    <property type="match status" value="1"/>
</dbReference>
<keyword evidence="10" id="KW-1185">Reference proteome</keyword>